<dbReference type="InterPro" id="IPR034768">
    <property type="entry name" value="4FE4S_WBL"/>
</dbReference>
<comment type="caution">
    <text evidence="2">The sequence shown here is derived from an EMBL/GenBank/DDBJ whole genome shotgun (WGS) entry which is preliminary data.</text>
</comment>
<feature type="domain" description="4Fe-4S Wbl-type" evidence="1">
    <location>
        <begin position="24"/>
        <end position="85"/>
    </location>
</feature>
<protein>
    <recommendedName>
        <fullName evidence="1">4Fe-4S Wbl-type domain-containing protein</fullName>
    </recommendedName>
</protein>
<evidence type="ECO:0000313" key="3">
    <source>
        <dbReference type="Proteomes" id="UP000321181"/>
    </source>
</evidence>
<gene>
    <name evidence="2" type="ORF">CAE01nite_00570</name>
</gene>
<organism evidence="2 3">
    <name type="scientific">Cellulomonas aerilata</name>
    <dbReference type="NCBI Taxonomy" id="515326"/>
    <lineage>
        <taxon>Bacteria</taxon>
        <taxon>Bacillati</taxon>
        <taxon>Actinomycetota</taxon>
        <taxon>Actinomycetes</taxon>
        <taxon>Micrococcales</taxon>
        <taxon>Cellulomonadaceae</taxon>
        <taxon>Cellulomonas</taxon>
    </lineage>
</organism>
<dbReference type="Pfam" id="PF02467">
    <property type="entry name" value="Whib"/>
    <property type="match status" value="1"/>
</dbReference>
<sequence length="101" mass="10791">MPTHGLPARWDRLGLDSEWMRHGACLARTDLPWTADAHQTSSPKRRAMAAVCADCPVLTRCAEFASRARMTGGFWAGTARDELLVARVQGPLASGDVGGAA</sequence>
<dbReference type="RefSeq" id="WP_146898406.1">
    <property type="nucleotide sequence ID" value="NZ_BAAARM010000001.1"/>
</dbReference>
<proteinExistence type="predicted"/>
<dbReference type="AlphaFoldDB" id="A0A512D780"/>
<name>A0A512D780_9CELL</name>
<keyword evidence="3" id="KW-1185">Reference proteome</keyword>
<dbReference type="Proteomes" id="UP000321181">
    <property type="component" value="Unassembled WGS sequence"/>
</dbReference>
<reference evidence="2 3" key="1">
    <citation type="submission" date="2019-07" db="EMBL/GenBank/DDBJ databases">
        <title>Whole genome shotgun sequence of Cellulomonas aerilata NBRC 106308.</title>
        <authorList>
            <person name="Hosoyama A."/>
            <person name="Uohara A."/>
            <person name="Ohji S."/>
            <person name="Ichikawa N."/>
        </authorList>
    </citation>
    <scope>NUCLEOTIDE SEQUENCE [LARGE SCALE GENOMIC DNA]</scope>
    <source>
        <strain evidence="2 3">NBRC 106308</strain>
    </source>
</reference>
<dbReference type="EMBL" id="BJYY01000001">
    <property type="protein sequence ID" value="GEO32332.1"/>
    <property type="molecule type" value="Genomic_DNA"/>
</dbReference>
<dbReference type="OrthoDB" id="5148282at2"/>
<evidence type="ECO:0000313" key="2">
    <source>
        <dbReference type="EMBL" id="GEO32332.1"/>
    </source>
</evidence>
<dbReference type="PROSITE" id="PS51674">
    <property type="entry name" value="4FE4S_WBL"/>
    <property type="match status" value="1"/>
</dbReference>
<accession>A0A512D780</accession>
<evidence type="ECO:0000259" key="1">
    <source>
        <dbReference type="PROSITE" id="PS51674"/>
    </source>
</evidence>